<gene>
    <name evidence="3" type="ORF">FHG12_10480</name>
</gene>
<feature type="chain" id="PRO_5022664393" evidence="1">
    <location>
        <begin position="23"/>
        <end position="192"/>
    </location>
</feature>
<evidence type="ECO:0000259" key="2">
    <source>
        <dbReference type="Pfam" id="PF14730"/>
    </source>
</evidence>
<dbReference type="RefSeq" id="WP_139515683.1">
    <property type="nucleotide sequence ID" value="NZ_CP040896.1"/>
</dbReference>
<dbReference type="KEGG" id="hyj:FHG12_10480"/>
<sequence length="192" mass="20908">MKRLILCFLFGGLLATTSPLLAQTSAPEPIEYSERVPSEGAGRTELYRRALDWTENHFAYGPKTGIKADAGTSSIRLTGTAKMKVAQGNAPASERTLRFDFVFQSTDNGYVYSVGSFRIIPDPKKVEESMPLDEFVTQLAAEKGNDRTHNDRRTTAMANSLASEIALGFRSYMNSMPSSQEAAVGLNAAGEN</sequence>
<accession>A0A5B8A045</accession>
<feature type="domain" description="DUF4468" evidence="2">
    <location>
        <begin position="32"/>
        <end position="118"/>
    </location>
</feature>
<dbReference type="Gene3D" id="3.30.530.80">
    <property type="match status" value="1"/>
</dbReference>
<keyword evidence="4" id="KW-1185">Reference proteome</keyword>
<dbReference type="Pfam" id="PF14730">
    <property type="entry name" value="DUF4468"/>
    <property type="match status" value="1"/>
</dbReference>
<dbReference type="InterPro" id="IPR027823">
    <property type="entry name" value="DUF4468"/>
</dbReference>
<name>A0A5B8A045_9BACT</name>
<proteinExistence type="predicted"/>
<dbReference type="EMBL" id="CP040896">
    <property type="protein sequence ID" value="QDA60507.1"/>
    <property type="molecule type" value="Genomic_DNA"/>
</dbReference>
<evidence type="ECO:0000313" key="3">
    <source>
        <dbReference type="EMBL" id="QDA60507.1"/>
    </source>
</evidence>
<dbReference type="AlphaFoldDB" id="A0A5B8A045"/>
<organism evidence="3 4">
    <name type="scientific">Hymenobacter jejuensis</name>
    <dbReference type="NCBI Taxonomy" id="2502781"/>
    <lineage>
        <taxon>Bacteria</taxon>
        <taxon>Pseudomonadati</taxon>
        <taxon>Bacteroidota</taxon>
        <taxon>Cytophagia</taxon>
        <taxon>Cytophagales</taxon>
        <taxon>Hymenobacteraceae</taxon>
        <taxon>Hymenobacter</taxon>
    </lineage>
</organism>
<feature type="signal peptide" evidence="1">
    <location>
        <begin position="1"/>
        <end position="22"/>
    </location>
</feature>
<dbReference type="Proteomes" id="UP000305398">
    <property type="component" value="Chromosome"/>
</dbReference>
<reference evidence="3 4" key="1">
    <citation type="submission" date="2019-06" db="EMBL/GenBank/DDBJ databases">
        <authorList>
            <person name="Srinivasan S."/>
        </authorList>
    </citation>
    <scope>NUCLEOTIDE SEQUENCE [LARGE SCALE GENOMIC DNA]</scope>
    <source>
        <strain evidence="3 4">17J68-5</strain>
    </source>
</reference>
<evidence type="ECO:0000313" key="4">
    <source>
        <dbReference type="Proteomes" id="UP000305398"/>
    </source>
</evidence>
<protein>
    <submittedName>
        <fullName evidence="3">DUF4468 domain-containing protein</fullName>
    </submittedName>
</protein>
<evidence type="ECO:0000256" key="1">
    <source>
        <dbReference type="SAM" id="SignalP"/>
    </source>
</evidence>
<keyword evidence="1" id="KW-0732">Signal</keyword>
<dbReference type="OrthoDB" id="876063at2"/>